<dbReference type="EMBL" id="WEGK01000002">
    <property type="protein sequence ID" value="MQY18048.1"/>
    <property type="molecule type" value="Genomic_DNA"/>
</dbReference>
<proteinExistence type="predicted"/>
<evidence type="ECO:0000313" key="2">
    <source>
        <dbReference type="EMBL" id="MQY18048.1"/>
    </source>
</evidence>
<protein>
    <submittedName>
        <fullName evidence="2">Uncharacterized protein</fullName>
    </submittedName>
</protein>
<gene>
    <name evidence="2" type="ORF">NRB20_11170</name>
</gene>
<dbReference type="Proteomes" id="UP000438448">
    <property type="component" value="Unassembled WGS sequence"/>
</dbReference>
<dbReference type="AlphaFoldDB" id="A0A7K0CX92"/>
<organism evidence="2 3">
    <name type="scientific">Nocardia macrotermitis</name>
    <dbReference type="NCBI Taxonomy" id="2585198"/>
    <lineage>
        <taxon>Bacteria</taxon>
        <taxon>Bacillati</taxon>
        <taxon>Actinomycetota</taxon>
        <taxon>Actinomycetes</taxon>
        <taxon>Mycobacteriales</taxon>
        <taxon>Nocardiaceae</taxon>
        <taxon>Nocardia</taxon>
    </lineage>
</organism>
<reference evidence="2 3" key="1">
    <citation type="submission" date="2019-10" db="EMBL/GenBank/DDBJ databases">
        <title>Nocardia macrotermitis sp. nov. and Nocardia aurantia sp. nov., isolated from the gut of fungus growing-termite Macrotermes natalensis.</title>
        <authorList>
            <person name="Benndorf R."/>
            <person name="Schwitalla J."/>
            <person name="Martin K."/>
            <person name="De Beer W."/>
            <person name="Kaster A.-K."/>
            <person name="Vollmers J."/>
            <person name="Poulsen M."/>
            <person name="Beemelmanns C."/>
        </authorList>
    </citation>
    <scope>NUCLEOTIDE SEQUENCE [LARGE SCALE GENOMIC DNA]</scope>
    <source>
        <strain evidence="2 3">RB20</strain>
    </source>
</reference>
<evidence type="ECO:0000256" key="1">
    <source>
        <dbReference type="SAM" id="MobiDB-lite"/>
    </source>
</evidence>
<name>A0A7K0CX92_9NOCA</name>
<feature type="compositionally biased region" description="Basic and acidic residues" evidence="1">
    <location>
        <begin position="10"/>
        <end position="39"/>
    </location>
</feature>
<evidence type="ECO:0000313" key="3">
    <source>
        <dbReference type="Proteomes" id="UP000438448"/>
    </source>
</evidence>
<comment type="caution">
    <text evidence="2">The sequence shown here is derived from an EMBL/GenBank/DDBJ whole genome shotgun (WGS) entry which is preliminary data.</text>
</comment>
<keyword evidence="3" id="KW-1185">Reference proteome</keyword>
<feature type="region of interest" description="Disordered" evidence="1">
    <location>
        <begin position="1"/>
        <end position="39"/>
    </location>
</feature>
<accession>A0A7K0CX92</accession>
<sequence>MRPGTLPDRLAPEHGGNTERRGGISERSDITCAERDFAS</sequence>